<gene>
    <name evidence="3" type="ORF">SBAD_LOCUS5485</name>
</gene>
<name>A0A183IPD8_9BILA</name>
<dbReference type="EMBL" id="UZAM01009028">
    <property type="protein sequence ID" value="VDP07368.1"/>
    <property type="molecule type" value="Genomic_DNA"/>
</dbReference>
<dbReference type="PANTHER" id="PTHR46428">
    <property type="entry name" value="KELCH DOMAIN-CONTAINING PROTEIN 10"/>
    <property type="match status" value="1"/>
</dbReference>
<dbReference type="GO" id="GO:0032874">
    <property type="term" value="P:positive regulation of stress-activated MAPK cascade"/>
    <property type="evidence" value="ECO:0007669"/>
    <property type="project" value="TreeGrafter"/>
</dbReference>
<dbReference type="PANTHER" id="PTHR46428:SF1">
    <property type="entry name" value="KELCH DOMAIN-CONTAINING PROTEIN 10"/>
    <property type="match status" value="1"/>
</dbReference>
<dbReference type="WBParaSite" id="SBAD_0000570701-mRNA-1">
    <property type="protein sequence ID" value="SBAD_0000570701-mRNA-1"/>
    <property type="gene ID" value="SBAD_0000570701"/>
</dbReference>
<evidence type="ECO:0000313" key="5">
    <source>
        <dbReference type="WBParaSite" id="SBAD_0000570701-mRNA-1"/>
    </source>
</evidence>
<evidence type="ECO:0000313" key="4">
    <source>
        <dbReference type="Proteomes" id="UP000270296"/>
    </source>
</evidence>
<sequence>MYLIREVVIELWLPISRWYRYILVFGGTAVPFGHSSSDELNVLSLRTLRWNIIKCGGTKPPKQYGHAMLRHRDVLYVVGGTTGFAYNMDVFALPLRKAPLAWHKLESSEAGNGRYRHEIAVYKNQLYVFGGGQAETVFRLDELPVYDLQQHRWLLVATSPDLTYGYPFPRRCHGFALHNNFAYVCGGIDNVQVLNDIWQFQSGFLIIFGGVTDLEGRQRTNRVVGLWLTPSPLRLYCCHKMVEYFPGLRYLPAPLLMELKLPKFFTDWLLGDYGGEYAVTRLLSN</sequence>
<dbReference type="Gene3D" id="2.120.10.80">
    <property type="entry name" value="Kelch-type beta propeller"/>
    <property type="match status" value="1"/>
</dbReference>
<reference evidence="3 4" key="2">
    <citation type="submission" date="2018-11" db="EMBL/GenBank/DDBJ databases">
        <authorList>
            <consortium name="Pathogen Informatics"/>
        </authorList>
    </citation>
    <scope>NUCLEOTIDE SEQUENCE [LARGE SCALE GENOMIC DNA]</scope>
</reference>
<protein>
    <submittedName>
        <fullName evidence="5">Kelch domain-containing protein 10</fullName>
    </submittedName>
</protein>
<proteinExistence type="predicted"/>
<dbReference type="InterPro" id="IPR015915">
    <property type="entry name" value="Kelch-typ_b-propeller"/>
</dbReference>
<dbReference type="Proteomes" id="UP000270296">
    <property type="component" value="Unassembled WGS sequence"/>
</dbReference>
<keyword evidence="1" id="KW-0880">Kelch repeat</keyword>
<evidence type="ECO:0000256" key="1">
    <source>
        <dbReference type="ARBA" id="ARBA00022441"/>
    </source>
</evidence>
<evidence type="ECO:0000256" key="2">
    <source>
        <dbReference type="ARBA" id="ARBA00022737"/>
    </source>
</evidence>
<keyword evidence="2" id="KW-0677">Repeat</keyword>
<evidence type="ECO:0000313" key="3">
    <source>
        <dbReference type="EMBL" id="VDP07368.1"/>
    </source>
</evidence>
<organism evidence="5">
    <name type="scientific">Soboliphyme baturini</name>
    <dbReference type="NCBI Taxonomy" id="241478"/>
    <lineage>
        <taxon>Eukaryota</taxon>
        <taxon>Metazoa</taxon>
        <taxon>Ecdysozoa</taxon>
        <taxon>Nematoda</taxon>
        <taxon>Enoplea</taxon>
        <taxon>Dorylaimia</taxon>
        <taxon>Dioctophymatida</taxon>
        <taxon>Dioctophymatoidea</taxon>
        <taxon>Soboliphymatidae</taxon>
        <taxon>Soboliphyme</taxon>
    </lineage>
</organism>
<keyword evidence="4" id="KW-1185">Reference proteome</keyword>
<reference evidence="5" key="1">
    <citation type="submission" date="2016-06" db="UniProtKB">
        <authorList>
            <consortium name="WormBaseParasite"/>
        </authorList>
    </citation>
    <scope>IDENTIFICATION</scope>
</reference>
<dbReference type="AlphaFoldDB" id="A0A183IPD8"/>
<accession>A0A183IPD8</accession>
<dbReference type="InterPro" id="IPR052125">
    <property type="entry name" value="KLHDC10"/>
</dbReference>
<dbReference type="OrthoDB" id="7676067at2759"/>
<dbReference type="SUPFAM" id="SSF117281">
    <property type="entry name" value="Kelch motif"/>
    <property type="match status" value="1"/>
</dbReference>
<dbReference type="Pfam" id="PF24681">
    <property type="entry name" value="Kelch_KLHDC2_KLHL20_DRC7"/>
    <property type="match status" value="1"/>
</dbReference>